<dbReference type="AlphaFoldDB" id="A0A858BWH2"/>
<dbReference type="PROSITE" id="PS50887">
    <property type="entry name" value="GGDEF"/>
    <property type="match status" value="1"/>
</dbReference>
<keyword evidence="1" id="KW-0812">Transmembrane</keyword>
<accession>A0A858BWH2</accession>
<feature type="transmembrane region" description="Helical" evidence="1">
    <location>
        <begin position="34"/>
        <end position="52"/>
    </location>
</feature>
<evidence type="ECO:0000259" key="2">
    <source>
        <dbReference type="PROSITE" id="PS50887"/>
    </source>
</evidence>
<dbReference type="Gene3D" id="3.30.70.270">
    <property type="match status" value="1"/>
</dbReference>
<dbReference type="InterPro" id="IPR000160">
    <property type="entry name" value="GGDEF_dom"/>
</dbReference>
<evidence type="ECO:0000256" key="1">
    <source>
        <dbReference type="SAM" id="Phobius"/>
    </source>
</evidence>
<reference evidence="3 4" key="1">
    <citation type="submission" date="2020-02" db="EMBL/GenBank/DDBJ databases">
        <authorList>
            <person name="Kim Y.B."/>
            <person name="Roh S.W."/>
        </authorList>
    </citation>
    <scope>NUCLEOTIDE SEQUENCE [LARGE SCALE GENOMIC DNA]</scope>
    <source>
        <strain evidence="3 4">DSM 103574</strain>
    </source>
</reference>
<dbReference type="GO" id="GO:0043709">
    <property type="term" value="P:cell adhesion involved in single-species biofilm formation"/>
    <property type="evidence" value="ECO:0007669"/>
    <property type="project" value="TreeGrafter"/>
</dbReference>
<keyword evidence="1" id="KW-0472">Membrane</keyword>
<gene>
    <name evidence="3" type="ORF">Ami103574_11610</name>
</gene>
<name>A0A858BWH2_9FIRM</name>
<feature type="transmembrane region" description="Helical" evidence="1">
    <location>
        <begin position="64"/>
        <end position="86"/>
    </location>
</feature>
<organism evidence="3 4">
    <name type="scientific">Aminipila butyrica</name>
    <dbReference type="NCBI Taxonomy" id="433296"/>
    <lineage>
        <taxon>Bacteria</taxon>
        <taxon>Bacillati</taxon>
        <taxon>Bacillota</taxon>
        <taxon>Clostridia</taxon>
        <taxon>Peptostreptococcales</taxon>
        <taxon>Anaerovoracaceae</taxon>
        <taxon>Aminipila</taxon>
    </lineage>
</organism>
<feature type="transmembrane region" description="Helical" evidence="1">
    <location>
        <begin position="121"/>
        <end position="139"/>
    </location>
</feature>
<dbReference type="PANTHER" id="PTHR45138:SF9">
    <property type="entry name" value="DIGUANYLATE CYCLASE DGCM-RELATED"/>
    <property type="match status" value="1"/>
</dbReference>
<dbReference type="GO" id="GO:0052621">
    <property type="term" value="F:diguanylate cyclase activity"/>
    <property type="evidence" value="ECO:0007669"/>
    <property type="project" value="TreeGrafter"/>
</dbReference>
<protein>
    <submittedName>
        <fullName evidence="3">GGDEF domain-containing protein</fullName>
    </submittedName>
</protein>
<dbReference type="SUPFAM" id="SSF55073">
    <property type="entry name" value="Nucleotide cyclase"/>
    <property type="match status" value="1"/>
</dbReference>
<keyword evidence="1" id="KW-1133">Transmembrane helix</keyword>
<sequence>MDNEHLNNRYIYTVQEEYTKIDGKWLQLHYKTSVALVFFAFLVELVLGLFLIHSDLLQTTVQRFFLKFLVVPSVLNFLCIGLETWIIKSRFFSQACKIYSVSLVFVCINFVLFTVHSAFSTIYYILAIAILLTIIYANYWVTAVTAATGILSMVISELFIQWDLDKVSLFHSTYRLSEFLVALITLSAFSVACMVIIRFERKKNSASIRKEIERRQLQQRVYLDEMTGIHNRKAFHDELKAMEAGAAEAVNILAMIDIDKFKIINDTWGHHVGDRCLIKFAKILQESDGKHENIRAFRYGGDEFCLLFWDMSMEEAEGVCRQIQERANELDFAESPELKMLISFGLEAASEPMDSSKLFIYADRALYQAKKAGNAICVYE</sequence>
<feature type="domain" description="GGDEF" evidence="2">
    <location>
        <begin position="249"/>
        <end position="380"/>
    </location>
</feature>
<feature type="transmembrane region" description="Helical" evidence="1">
    <location>
        <begin position="98"/>
        <end position="115"/>
    </location>
</feature>
<evidence type="ECO:0000313" key="3">
    <source>
        <dbReference type="EMBL" id="QIB69927.1"/>
    </source>
</evidence>
<dbReference type="CDD" id="cd01949">
    <property type="entry name" value="GGDEF"/>
    <property type="match status" value="1"/>
</dbReference>
<dbReference type="Pfam" id="PF00990">
    <property type="entry name" value="GGDEF"/>
    <property type="match status" value="1"/>
</dbReference>
<dbReference type="Proteomes" id="UP000466848">
    <property type="component" value="Chromosome"/>
</dbReference>
<dbReference type="EMBL" id="CP048649">
    <property type="protein sequence ID" value="QIB69927.1"/>
    <property type="molecule type" value="Genomic_DNA"/>
</dbReference>
<dbReference type="RefSeq" id="WP_163067167.1">
    <property type="nucleotide sequence ID" value="NZ_CP048649.1"/>
</dbReference>
<dbReference type="NCBIfam" id="TIGR00254">
    <property type="entry name" value="GGDEF"/>
    <property type="match status" value="1"/>
</dbReference>
<dbReference type="GO" id="GO:1902201">
    <property type="term" value="P:negative regulation of bacterial-type flagellum-dependent cell motility"/>
    <property type="evidence" value="ECO:0007669"/>
    <property type="project" value="TreeGrafter"/>
</dbReference>
<evidence type="ECO:0000313" key="4">
    <source>
        <dbReference type="Proteomes" id="UP000466848"/>
    </source>
</evidence>
<feature type="transmembrane region" description="Helical" evidence="1">
    <location>
        <begin position="179"/>
        <end position="199"/>
    </location>
</feature>
<dbReference type="InterPro" id="IPR029787">
    <property type="entry name" value="Nucleotide_cyclase"/>
</dbReference>
<keyword evidence="4" id="KW-1185">Reference proteome</keyword>
<dbReference type="PANTHER" id="PTHR45138">
    <property type="entry name" value="REGULATORY COMPONENTS OF SENSORY TRANSDUCTION SYSTEM"/>
    <property type="match status" value="1"/>
</dbReference>
<dbReference type="KEGG" id="abut:Ami103574_11610"/>
<dbReference type="GO" id="GO:0005886">
    <property type="term" value="C:plasma membrane"/>
    <property type="evidence" value="ECO:0007669"/>
    <property type="project" value="TreeGrafter"/>
</dbReference>
<dbReference type="SMART" id="SM00267">
    <property type="entry name" value="GGDEF"/>
    <property type="match status" value="1"/>
</dbReference>
<dbReference type="InterPro" id="IPR050469">
    <property type="entry name" value="Diguanylate_Cyclase"/>
</dbReference>
<proteinExistence type="predicted"/>
<dbReference type="InterPro" id="IPR043128">
    <property type="entry name" value="Rev_trsase/Diguanyl_cyclase"/>
</dbReference>
<feature type="transmembrane region" description="Helical" evidence="1">
    <location>
        <begin position="146"/>
        <end position="164"/>
    </location>
</feature>